<gene>
    <name evidence="3" type="ORF">A2304_05165</name>
</gene>
<keyword evidence="2" id="KW-0732">Signal</keyword>
<feature type="transmembrane region" description="Helical" evidence="1">
    <location>
        <begin position="241"/>
        <end position="261"/>
    </location>
</feature>
<keyword evidence="1" id="KW-0812">Transmembrane</keyword>
<proteinExistence type="predicted"/>
<protein>
    <submittedName>
        <fullName evidence="3">Uncharacterized protein</fullName>
    </submittedName>
</protein>
<evidence type="ECO:0000313" key="3">
    <source>
        <dbReference type="EMBL" id="OGL98850.1"/>
    </source>
</evidence>
<dbReference type="Proteomes" id="UP000176501">
    <property type="component" value="Unassembled WGS sequence"/>
</dbReference>
<evidence type="ECO:0000313" key="4">
    <source>
        <dbReference type="Proteomes" id="UP000176501"/>
    </source>
</evidence>
<feature type="signal peptide" evidence="2">
    <location>
        <begin position="1"/>
        <end position="18"/>
    </location>
</feature>
<name>A0A1F7W7U3_9BACT</name>
<keyword evidence="1" id="KW-1133">Transmembrane helix</keyword>
<organism evidence="3 4">
    <name type="scientific">Candidatus Uhrbacteria bacterium RIFOXYB2_FULL_57_15</name>
    <dbReference type="NCBI Taxonomy" id="1802422"/>
    <lineage>
        <taxon>Bacteria</taxon>
        <taxon>Candidatus Uhriibacteriota</taxon>
    </lineage>
</organism>
<evidence type="ECO:0000256" key="2">
    <source>
        <dbReference type="SAM" id="SignalP"/>
    </source>
</evidence>
<comment type="caution">
    <text evidence="3">The sequence shown here is derived from an EMBL/GenBank/DDBJ whole genome shotgun (WGS) entry which is preliminary data.</text>
</comment>
<sequence length="267" mass="29050">MKYSIAVILLLIPLSAFAATAGTDEYLRSLGYTGAQLSTETTTEERQAFQLAEGAGRVEDPLGDVLDRFGITSTILQPYGDISRVVLEKNDDTQTWDVAVTLGGAVPDAPTNRTQIFFYADADGETTNNAPEGIRAGTDVEFCAQYDAAKDWYTDFRWYNPEADFWGVDKKTTATISIDGGEMTFHIPFAELSSSFSARWRVVIALADAAKTQIDTAPGTGFPPPKGESYPVQTTGLSGTMAWLGKLALFLAIAYGVRLWVAKKQRT</sequence>
<dbReference type="EMBL" id="MGFE01000014">
    <property type="protein sequence ID" value="OGL98850.1"/>
    <property type="molecule type" value="Genomic_DNA"/>
</dbReference>
<keyword evidence="1" id="KW-0472">Membrane</keyword>
<feature type="chain" id="PRO_5009533344" evidence="2">
    <location>
        <begin position="19"/>
        <end position="267"/>
    </location>
</feature>
<accession>A0A1F7W7U3</accession>
<reference evidence="3 4" key="1">
    <citation type="journal article" date="2016" name="Nat. Commun.">
        <title>Thousands of microbial genomes shed light on interconnected biogeochemical processes in an aquifer system.</title>
        <authorList>
            <person name="Anantharaman K."/>
            <person name="Brown C.T."/>
            <person name="Hug L.A."/>
            <person name="Sharon I."/>
            <person name="Castelle C.J."/>
            <person name="Probst A.J."/>
            <person name="Thomas B.C."/>
            <person name="Singh A."/>
            <person name="Wilkins M.J."/>
            <person name="Karaoz U."/>
            <person name="Brodie E.L."/>
            <person name="Williams K.H."/>
            <person name="Hubbard S.S."/>
            <person name="Banfield J.F."/>
        </authorList>
    </citation>
    <scope>NUCLEOTIDE SEQUENCE [LARGE SCALE GENOMIC DNA]</scope>
</reference>
<dbReference type="AlphaFoldDB" id="A0A1F7W7U3"/>
<evidence type="ECO:0000256" key="1">
    <source>
        <dbReference type="SAM" id="Phobius"/>
    </source>
</evidence>